<reference evidence="2" key="3">
    <citation type="submission" date="2024-01" db="EMBL/GenBank/DDBJ databases">
        <authorList>
            <person name="Coelho M.A."/>
            <person name="David-Palma M."/>
            <person name="Shea T."/>
            <person name="Sun S."/>
            <person name="Cuomo C.A."/>
            <person name="Heitman J."/>
        </authorList>
    </citation>
    <scope>NUCLEOTIDE SEQUENCE</scope>
    <source>
        <strain evidence="2">CBS 7841</strain>
    </source>
</reference>
<feature type="region of interest" description="Disordered" evidence="1">
    <location>
        <begin position="276"/>
        <end position="333"/>
    </location>
</feature>
<dbReference type="KEGG" id="cdep:91086811"/>
<name>A0A1E3IDY6_9TREE</name>
<proteinExistence type="predicted"/>
<evidence type="ECO:0000313" key="2">
    <source>
        <dbReference type="EMBL" id="WVN87420.1"/>
    </source>
</evidence>
<dbReference type="InterPro" id="IPR029196">
    <property type="entry name" value="HAPSTR1-like"/>
</dbReference>
<reference evidence="2" key="2">
    <citation type="journal article" date="2022" name="Elife">
        <title>Obligate sexual reproduction of a homothallic fungus closely related to the Cryptococcus pathogenic species complex.</title>
        <authorList>
            <person name="Passer A.R."/>
            <person name="Clancey S.A."/>
            <person name="Shea T."/>
            <person name="David-Palma M."/>
            <person name="Averette A.F."/>
            <person name="Boekhout T."/>
            <person name="Porcel B.M."/>
            <person name="Nowrousian M."/>
            <person name="Cuomo C.A."/>
            <person name="Sun S."/>
            <person name="Heitman J."/>
            <person name="Coelho M.A."/>
        </authorList>
    </citation>
    <scope>NUCLEOTIDE SEQUENCE</scope>
    <source>
        <strain evidence="2">CBS 7841</strain>
    </source>
</reference>
<feature type="compositionally biased region" description="Polar residues" evidence="1">
    <location>
        <begin position="113"/>
        <end position="133"/>
    </location>
</feature>
<dbReference type="RefSeq" id="XP_066068120.1">
    <property type="nucleotide sequence ID" value="XM_066212023.1"/>
</dbReference>
<dbReference type="VEuPathDB" id="FungiDB:L203_03966"/>
<dbReference type="AlphaFoldDB" id="A0A1E3IDY6"/>
<dbReference type="Proteomes" id="UP000094043">
    <property type="component" value="Chromosome 3"/>
</dbReference>
<feature type="compositionally biased region" description="Basic and acidic residues" evidence="1">
    <location>
        <begin position="304"/>
        <end position="320"/>
    </location>
</feature>
<evidence type="ECO:0000313" key="3">
    <source>
        <dbReference type="Proteomes" id="UP000094043"/>
    </source>
</evidence>
<sequence length="333" mass="35443">MDLSNLKQTLPPGFADAETVMGDKFRAAALSITNLYKSSLSVTQQAYNVGYTAALDDMLAMVQSSIGEGQDSAQALSRLMDWADARKAAISAFAAEEAENALPVSNVRCNPIPRTTNAGPHRSTTTPVFNQYSIHGRANRSGKNDDQLEDSRCNSSKVAKEDGFESPSNLSNATSNQTTSSSYLSSPVDSHLIHSKTTMHQAQPLFASAVKQSLRRPIRDNDPVASSSVLPNISTPPNTLPVSIFDSSISTFPEITGGPAQNYPVGTKRPIVEGMEIDPQCTGTIANGKGSRSSKRRSLGLSLNKDKDEQDKSGNGDRGRRGGRRHGGASAGT</sequence>
<evidence type="ECO:0000256" key="1">
    <source>
        <dbReference type="SAM" id="MobiDB-lite"/>
    </source>
</evidence>
<protein>
    <submittedName>
        <fullName evidence="2">Uncharacterized protein</fullName>
    </submittedName>
</protein>
<dbReference type="PANTHER" id="PTHR38645">
    <property type="entry name" value="CHROMOSOME 9, WHOLE GENOME SHOTGUN SEQUENCE"/>
    <property type="match status" value="1"/>
</dbReference>
<feature type="region of interest" description="Disordered" evidence="1">
    <location>
        <begin position="112"/>
        <end position="187"/>
    </location>
</feature>
<dbReference type="EMBL" id="CP143786">
    <property type="protein sequence ID" value="WVN87420.1"/>
    <property type="molecule type" value="Genomic_DNA"/>
</dbReference>
<feature type="compositionally biased region" description="Low complexity" evidence="1">
    <location>
        <begin position="168"/>
        <end position="187"/>
    </location>
</feature>
<accession>A0A1E3IDY6</accession>
<dbReference type="PANTHER" id="PTHR38645:SF1">
    <property type="entry name" value="YALI0F12243P"/>
    <property type="match status" value="1"/>
</dbReference>
<reference evidence="2" key="1">
    <citation type="submission" date="2016-06" db="EMBL/GenBank/DDBJ databases">
        <authorList>
            <person name="Cuomo C."/>
            <person name="Litvintseva A."/>
            <person name="Heitman J."/>
            <person name="Chen Y."/>
            <person name="Sun S."/>
            <person name="Springer D."/>
            <person name="Dromer F."/>
            <person name="Young S."/>
            <person name="Zeng Q."/>
            <person name="Chapman S."/>
            <person name="Gujja S."/>
            <person name="Saif S."/>
            <person name="Birren B."/>
        </authorList>
    </citation>
    <scope>NUCLEOTIDE SEQUENCE</scope>
    <source>
        <strain evidence="2">CBS 7841</strain>
    </source>
</reference>
<organism evidence="2 3">
    <name type="scientific">Cryptococcus depauperatus CBS 7841</name>
    <dbReference type="NCBI Taxonomy" id="1295531"/>
    <lineage>
        <taxon>Eukaryota</taxon>
        <taxon>Fungi</taxon>
        <taxon>Dikarya</taxon>
        <taxon>Basidiomycota</taxon>
        <taxon>Agaricomycotina</taxon>
        <taxon>Tremellomycetes</taxon>
        <taxon>Tremellales</taxon>
        <taxon>Cryptococcaceae</taxon>
        <taxon>Cryptococcus</taxon>
    </lineage>
</organism>
<gene>
    <name evidence="2" type="ORF">L203_102600</name>
</gene>
<dbReference type="OrthoDB" id="21418at2759"/>
<keyword evidence="3" id="KW-1185">Reference proteome</keyword>
<dbReference type="GeneID" id="91086811"/>
<feature type="compositionally biased region" description="Basic and acidic residues" evidence="1">
    <location>
        <begin position="142"/>
        <end position="163"/>
    </location>
</feature>
<dbReference type="Pfam" id="PF15251">
    <property type="entry name" value="TAPR1-like"/>
    <property type="match status" value="1"/>
</dbReference>